<evidence type="ECO:0008006" key="4">
    <source>
        <dbReference type="Google" id="ProtNLM"/>
    </source>
</evidence>
<dbReference type="Proteomes" id="UP001237011">
    <property type="component" value="Chromosome"/>
</dbReference>
<dbReference type="EMBL" id="CP132191">
    <property type="protein sequence ID" value="WLP85288.1"/>
    <property type="molecule type" value="Genomic_DNA"/>
</dbReference>
<protein>
    <recommendedName>
        <fullName evidence="4">DUF31 domain-containing protein</fullName>
    </recommendedName>
</protein>
<proteinExistence type="predicted"/>
<organism evidence="2 3">
    <name type="scientific">Mycoplasma seminis</name>
    <dbReference type="NCBI Taxonomy" id="512749"/>
    <lineage>
        <taxon>Bacteria</taxon>
        <taxon>Bacillati</taxon>
        <taxon>Mycoplasmatota</taxon>
        <taxon>Mollicutes</taxon>
        <taxon>Mycoplasmataceae</taxon>
        <taxon>Mycoplasma</taxon>
    </lineage>
</organism>
<keyword evidence="3" id="KW-1185">Reference proteome</keyword>
<accession>A0ABY9HAD6</accession>
<name>A0ABY9HAD6_9MOLU</name>
<feature type="coiled-coil region" evidence="1">
    <location>
        <begin position="150"/>
        <end position="184"/>
    </location>
</feature>
<sequence length="374" mass="44038">MARILYTDPRDYNEPFLLIKIKKVVRQGMVETQGQGIYYSQLIFASIMQNKDTTIDGEAREYNDVLSIKFRKMNFEININDFIYRAGRVYQISHIDRDLFNLQEQKIIAVFYNELSKMPDLKQYVDNLDTHSGKEVNKEITVPVKDLTTLKEFKDFKEQYEKNYENLNSQTNDTIIKLQKVQDETVNLMDYTPKKIKELGEKIESKFTQLDYKINELNEIITQLKQHPPVINTNTTAHGGETPSSSELETLREELNVYKIKTNGVIQALIKQGGENIEYINDHFVDFEHLNRELTYGNFDGREINNLAYAELLSDWKTLPNYQKEVRMRGVLHKDDEEEFYMWLYHAGPWIYKNKKAIEELNKKIEQLEAKAGK</sequence>
<keyword evidence="1" id="KW-0175">Coiled coil</keyword>
<reference evidence="2" key="1">
    <citation type="submission" date="2023-08" db="EMBL/GenBank/DDBJ databases">
        <title>Complete genome sequence of Mycoplasma seminis 2200.</title>
        <authorList>
            <person name="Spergser J."/>
        </authorList>
    </citation>
    <scope>NUCLEOTIDE SEQUENCE [LARGE SCALE GENOMIC DNA]</scope>
    <source>
        <strain evidence="2">2200</strain>
    </source>
</reference>
<evidence type="ECO:0000313" key="3">
    <source>
        <dbReference type="Proteomes" id="UP001237011"/>
    </source>
</evidence>
<evidence type="ECO:0000256" key="1">
    <source>
        <dbReference type="SAM" id="Coils"/>
    </source>
</evidence>
<evidence type="ECO:0000313" key="2">
    <source>
        <dbReference type="EMBL" id="WLP85288.1"/>
    </source>
</evidence>
<dbReference type="RefSeq" id="WP_305937724.1">
    <property type="nucleotide sequence ID" value="NZ_CP132191.1"/>
</dbReference>
<gene>
    <name evidence="2" type="ORF">Q8852_03115</name>
</gene>